<dbReference type="CDD" id="cd06174">
    <property type="entry name" value="MFS"/>
    <property type="match status" value="1"/>
</dbReference>
<proteinExistence type="predicted"/>
<evidence type="ECO:0000256" key="2">
    <source>
        <dbReference type="SAM" id="Phobius"/>
    </source>
</evidence>
<feature type="transmembrane region" description="Helical" evidence="2">
    <location>
        <begin position="467"/>
        <end position="488"/>
    </location>
</feature>
<feature type="transmembrane region" description="Helical" evidence="2">
    <location>
        <begin position="404"/>
        <end position="425"/>
    </location>
</feature>
<organism evidence="3 4">
    <name type="scientific">Homarus americanus</name>
    <name type="common">American lobster</name>
    <dbReference type="NCBI Taxonomy" id="6706"/>
    <lineage>
        <taxon>Eukaryota</taxon>
        <taxon>Metazoa</taxon>
        <taxon>Ecdysozoa</taxon>
        <taxon>Arthropoda</taxon>
        <taxon>Crustacea</taxon>
        <taxon>Multicrustacea</taxon>
        <taxon>Malacostraca</taxon>
        <taxon>Eumalacostraca</taxon>
        <taxon>Eucarida</taxon>
        <taxon>Decapoda</taxon>
        <taxon>Pleocyemata</taxon>
        <taxon>Astacidea</taxon>
        <taxon>Nephropoidea</taxon>
        <taxon>Nephropidae</taxon>
        <taxon>Homarus</taxon>
    </lineage>
</organism>
<feature type="compositionally biased region" description="Basic and acidic residues" evidence="1">
    <location>
        <begin position="707"/>
        <end position="725"/>
    </location>
</feature>
<feature type="region of interest" description="Disordered" evidence="1">
    <location>
        <begin position="74"/>
        <end position="112"/>
    </location>
</feature>
<feature type="transmembrane region" description="Helical" evidence="2">
    <location>
        <begin position="328"/>
        <end position="348"/>
    </location>
</feature>
<evidence type="ECO:0000256" key="1">
    <source>
        <dbReference type="SAM" id="MobiDB-lite"/>
    </source>
</evidence>
<feature type="compositionally biased region" description="Low complexity" evidence="1">
    <location>
        <begin position="74"/>
        <end position="111"/>
    </location>
</feature>
<dbReference type="AlphaFoldDB" id="A0A8J5MMT7"/>
<evidence type="ECO:0000313" key="3">
    <source>
        <dbReference type="EMBL" id="KAG7156922.1"/>
    </source>
</evidence>
<feature type="transmembrane region" description="Helical" evidence="2">
    <location>
        <begin position="369"/>
        <end position="392"/>
    </location>
</feature>
<dbReference type="Gene3D" id="1.20.1250.20">
    <property type="entry name" value="MFS general substrate transporter like domains"/>
    <property type="match status" value="1"/>
</dbReference>
<keyword evidence="2" id="KW-0472">Membrane</keyword>
<gene>
    <name evidence="3" type="ORF">Hamer_G015850</name>
</gene>
<keyword evidence="4" id="KW-1185">Reference proteome</keyword>
<dbReference type="SUPFAM" id="SSF103473">
    <property type="entry name" value="MFS general substrate transporter"/>
    <property type="match status" value="1"/>
</dbReference>
<keyword evidence="2" id="KW-1133">Transmembrane helix</keyword>
<evidence type="ECO:0000313" key="4">
    <source>
        <dbReference type="Proteomes" id="UP000747542"/>
    </source>
</evidence>
<dbReference type="EMBL" id="JAHLQT010038275">
    <property type="protein sequence ID" value="KAG7156922.1"/>
    <property type="molecule type" value="Genomic_DNA"/>
</dbReference>
<accession>A0A8J5MMT7</accession>
<reference evidence="3" key="1">
    <citation type="journal article" date="2021" name="Sci. Adv.">
        <title>The American lobster genome reveals insights on longevity, neural, and immune adaptations.</title>
        <authorList>
            <person name="Polinski J.M."/>
            <person name="Zimin A.V."/>
            <person name="Clark K.F."/>
            <person name="Kohn A.B."/>
            <person name="Sadowski N."/>
            <person name="Timp W."/>
            <person name="Ptitsyn A."/>
            <person name="Khanna P."/>
            <person name="Romanova D.Y."/>
            <person name="Williams P."/>
            <person name="Greenwood S.J."/>
            <person name="Moroz L.L."/>
            <person name="Walt D.R."/>
            <person name="Bodnar A.G."/>
        </authorList>
    </citation>
    <scope>NUCLEOTIDE SEQUENCE</scope>
    <source>
        <strain evidence="3">GMGI-L3</strain>
    </source>
</reference>
<feature type="transmembrane region" description="Helical" evidence="2">
    <location>
        <begin position="240"/>
        <end position="263"/>
    </location>
</feature>
<name>A0A8J5MMT7_HOMAM</name>
<protein>
    <submittedName>
        <fullName evidence="3">Uncharacterized protein</fullName>
    </submittedName>
</protein>
<comment type="caution">
    <text evidence="3">The sequence shown here is derived from an EMBL/GenBank/DDBJ whole genome shotgun (WGS) entry which is preliminary data.</text>
</comment>
<feature type="region of interest" description="Disordered" evidence="1">
    <location>
        <begin position="699"/>
        <end position="732"/>
    </location>
</feature>
<keyword evidence="2" id="KW-0812">Transmembrane</keyword>
<dbReference type="Proteomes" id="UP000747542">
    <property type="component" value="Unassembled WGS sequence"/>
</dbReference>
<sequence length="762" mass="82929">MWKFTDERGGIRLLVCCAVLLLHYALRDAVITALSTIAADPAPSDNTTTTFLPNDTTYFTTESVLTSLKSEPTVLSPVSTSSTDSTSKTPTATESTFTSASPSSSVSTPNTFHSHETTDFVFRKTQSNDQVHQEIRERFRFNKETFFRNMFKFVRPSVLGRSRTSDTSSDDVDDDYEYSELQESDSSVYLVSGSDNEKTTDDLPHLKEGWSLVIQGVVLSSVNWTSLLTTHFADALIRKVGVGVVLAGSMGVASFIGLLTHAASMGGPWLLLFSRLVLGITQGLSLPSVLRVVDAIPDVYEVVFVPVGGDLGTLLGTGLAGLKPWYLTTYLTGSLALLVTVLCIMLPHTSVTKHYKGAPWKEVVKNRSVWILSGIHVGSMWVLQTLVVAVSYRFTYIFTDPSAGGWWAMGAPLLGLLVAGFYTTLTSLCEDVEWLNLCLEGDDIDDQVDATCYALIARTCLRFLKNIKVVIGGVIVTVAAILMAVGGMNTKNGLIKAAVSMGCGLYLMQYGNKHTLKSLAPWEEWHLVKVFKEAEVVTAALTPLLVTGIAQSGEGGWAAVWVIPLVVVLPSAVGHLCLPTTIDLPWVEPINIPDGAEEGISCPTWKFPRRNNNTVNRPNTPTVPPREVRQSIRSGQSFFSARSDYSFKTAVSLSRSRTTSARTVDDSLEGDMQSAVECASVDFHSVIDEADPECVSVASTNTFKSDGPSKQRGDSLRQQHQHRDQQFGSMLSNGTDRTAAWLSSHHNINNGPSDNEQAITKI</sequence>
<dbReference type="InterPro" id="IPR036259">
    <property type="entry name" value="MFS_trans_sf"/>
</dbReference>